<organism evidence="2 3">
    <name type="scientific">Photobacterium angustum</name>
    <dbReference type="NCBI Taxonomy" id="661"/>
    <lineage>
        <taxon>Bacteria</taxon>
        <taxon>Pseudomonadati</taxon>
        <taxon>Pseudomonadota</taxon>
        <taxon>Gammaproteobacteria</taxon>
        <taxon>Vibrionales</taxon>
        <taxon>Vibrionaceae</taxon>
        <taxon>Photobacterium</taxon>
    </lineage>
</organism>
<dbReference type="EMBL" id="PYOU01000010">
    <property type="protein sequence ID" value="PSX08993.1"/>
    <property type="molecule type" value="Genomic_DNA"/>
</dbReference>
<reference evidence="2 3" key="1">
    <citation type="submission" date="2018-01" db="EMBL/GenBank/DDBJ databases">
        <title>Whole genome sequencing of Histamine producing bacteria.</title>
        <authorList>
            <person name="Butler K."/>
        </authorList>
    </citation>
    <scope>NUCLEOTIDE SEQUENCE [LARGE SCALE GENOMIC DNA]</scope>
    <source>
        <strain evidence="2 3">A6-1</strain>
    </source>
</reference>
<dbReference type="CDD" id="cd06532">
    <property type="entry name" value="Glyco_transf_25"/>
    <property type="match status" value="1"/>
</dbReference>
<sequence>MVKIFVINLPTSTERKQNISKQLDAMGLEYSIFPAVNGHTDKTPLFERYDEQKSQLYRGKSLTKGQLGCYASHYLLWEKCIKLNEPIIVLEDDALLYPDAFLDIVAHIDKLADKFECIRLFDNKRPAFSHYKIYELPHTAIHKFSRGHMSTTGYFITPQGATKYLAHSDSWCFAVDIFMDRFWINKVDAYGTYPACLTNDPQFDSDIGYGAKKQRSLICKIKREAFNLIELVHRHYHNALYKIRSKRK</sequence>
<evidence type="ECO:0000313" key="2">
    <source>
        <dbReference type="EMBL" id="PSX08993.1"/>
    </source>
</evidence>
<dbReference type="InterPro" id="IPR002654">
    <property type="entry name" value="Glyco_trans_25"/>
</dbReference>
<protein>
    <submittedName>
        <fullName evidence="2">Epitope biosynthesis protein</fullName>
    </submittedName>
</protein>
<feature type="domain" description="Glycosyl transferase family 25" evidence="1">
    <location>
        <begin position="1"/>
        <end position="179"/>
    </location>
</feature>
<dbReference type="RefSeq" id="WP_045153243.1">
    <property type="nucleotide sequence ID" value="NZ_JZSW01000011.1"/>
</dbReference>
<keyword evidence="3" id="KW-1185">Reference proteome</keyword>
<gene>
    <name evidence="2" type="ORF">C0W27_13645</name>
</gene>
<evidence type="ECO:0000259" key="1">
    <source>
        <dbReference type="Pfam" id="PF01755"/>
    </source>
</evidence>
<dbReference type="Proteomes" id="UP000240989">
    <property type="component" value="Unassembled WGS sequence"/>
</dbReference>
<accession>A0ABX5H2F0</accession>
<comment type="caution">
    <text evidence="2">The sequence shown here is derived from an EMBL/GenBank/DDBJ whole genome shotgun (WGS) entry which is preliminary data.</text>
</comment>
<name>A0ABX5H2F0_PHOAN</name>
<evidence type="ECO:0000313" key="3">
    <source>
        <dbReference type="Proteomes" id="UP000240989"/>
    </source>
</evidence>
<dbReference type="Pfam" id="PF01755">
    <property type="entry name" value="Glyco_transf_25"/>
    <property type="match status" value="1"/>
</dbReference>
<proteinExistence type="predicted"/>